<feature type="domain" description="SRCR" evidence="4">
    <location>
        <begin position="317"/>
        <end position="417"/>
    </location>
</feature>
<evidence type="ECO:0000256" key="2">
    <source>
        <dbReference type="PROSITE-ProRule" id="PRU00196"/>
    </source>
</evidence>
<comment type="caution">
    <text evidence="2">Lacks conserved residue(s) required for the propagation of feature annotation.</text>
</comment>
<evidence type="ECO:0000259" key="4">
    <source>
        <dbReference type="PROSITE" id="PS50287"/>
    </source>
</evidence>
<feature type="disulfide bond" evidence="2">
    <location>
        <begin position="342"/>
        <end position="406"/>
    </location>
</feature>
<comment type="caution">
    <text evidence="5">The sequence shown here is derived from an EMBL/GenBank/DDBJ whole genome shotgun (WGS) entry which is preliminary data.</text>
</comment>
<organism evidence="5 6">
    <name type="scientific">Tegillarca granosa</name>
    <name type="common">Malaysian cockle</name>
    <name type="synonym">Anadara granosa</name>
    <dbReference type="NCBI Taxonomy" id="220873"/>
    <lineage>
        <taxon>Eukaryota</taxon>
        <taxon>Metazoa</taxon>
        <taxon>Spiralia</taxon>
        <taxon>Lophotrochozoa</taxon>
        <taxon>Mollusca</taxon>
        <taxon>Bivalvia</taxon>
        <taxon>Autobranchia</taxon>
        <taxon>Pteriomorphia</taxon>
        <taxon>Arcoida</taxon>
        <taxon>Arcoidea</taxon>
        <taxon>Arcidae</taxon>
        <taxon>Tegillarca</taxon>
    </lineage>
</organism>
<dbReference type="InterPro" id="IPR036772">
    <property type="entry name" value="SRCR-like_dom_sf"/>
</dbReference>
<dbReference type="InterPro" id="IPR001190">
    <property type="entry name" value="SRCR"/>
</dbReference>
<feature type="domain" description="SRCR" evidence="4">
    <location>
        <begin position="186"/>
        <end position="285"/>
    </location>
</feature>
<dbReference type="Gene3D" id="3.10.250.10">
    <property type="entry name" value="SRCR-like domain"/>
    <property type="match status" value="6"/>
</dbReference>
<keyword evidence="6" id="KW-1185">Reference proteome</keyword>
<sequence length="709" mass="76212">MFLLTDLSSLGGLARREAYFGPGTGRIWMDELQCDAKVTEPDTQSPTPSSTTTSTTTATPTPPTPTEVRLRGGSSPNEGRVEVYHEGEWGTICDDYWGTEDANVICRMLGYRDGGDALIESAFGQGSGRIWLDNVQCRGNETDIGQCGSNGWGNEDCGHAEDAGVRCRGRPDGGDGGDGNPSENDVRLVGGSSNLEGRIEIFHDGRWGTVCDDGWDDNDARVVCRQLGYGGGTFTREARFGEGQEPTWMDDVACTGSETALHLCRFPGWGNENCGHSEDAGVICTEVTEPDTQSPTPSSTTTSTTTATPTPPTPTEVRLRGGSSPNEGRVEVYHEGEWGTICDDYWGTEDANVICRMLGYRDGGDALIESAFGQGSGRIWLDNVQCRGNETDIGQCGSNGWGNEDCGHAEDAGVRCRGRPDGGDGGDGNPSENDVRLVGGSSNLEGRIEIFYDGRWGTVCDDGWDDNDARVVCRQLGYGGGTFTREARFGEGQEPTWMDDVACTGSETALHLCRFPGWGNENCGHSEDAGVICTGKIKQEPPMFHICCFEGRIEIFHSGRWGTVCDDGWEDVEARVVCRQLGYSGGTATREARFGEGQEPTWMDDVGCSGSESALHLCRFPGWGNENCGHSEDAGVICSGRGGSEEGMLRLVGGNSPSEGRVEIFHSGEWGTVCDDGWDGNDARVVCRQLGLSTNIRFILKTADLVLIQ</sequence>
<dbReference type="Proteomes" id="UP001217089">
    <property type="component" value="Unassembled WGS sequence"/>
</dbReference>
<feature type="compositionally biased region" description="Low complexity" evidence="3">
    <location>
        <begin position="290"/>
        <end position="308"/>
    </location>
</feature>
<gene>
    <name evidence="5" type="ORF">KUTeg_001228</name>
</gene>
<name>A0ABQ9FVG4_TEGGR</name>
<reference evidence="5 6" key="1">
    <citation type="submission" date="2022-12" db="EMBL/GenBank/DDBJ databases">
        <title>Chromosome-level genome of Tegillarca granosa.</title>
        <authorList>
            <person name="Kim J."/>
        </authorList>
    </citation>
    <scope>NUCLEOTIDE SEQUENCE [LARGE SCALE GENOMIC DNA]</scope>
    <source>
        <strain evidence="5">Teg-2019</strain>
        <tissue evidence="5">Adductor muscle</tissue>
    </source>
</reference>
<dbReference type="PROSITE" id="PS50287">
    <property type="entry name" value="SRCR_2"/>
    <property type="match status" value="6"/>
</dbReference>
<feature type="disulfide bond" evidence="2">
    <location>
        <begin position="608"/>
        <end position="618"/>
    </location>
</feature>
<feature type="disulfide bond" evidence="2">
    <location>
        <begin position="106"/>
        <end position="167"/>
    </location>
</feature>
<dbReference type="PROSITE" id="PS00420">
    <property type="entry name" value="SRCR_1"/>
    <property type="match status" value="5"/>
</dbReference>
<dbReference type="EMBL" id="JARBDR010000124">
    <property type="protein sequence ID" value="KAJ8321216.1"/>
    <property type="molecule type" value="Genomic_DNA"/>
</dbReference>
<feature type="region of interest" description="Disordered" evidence="3">
    <location>
        <begin position="38"/>
        <end position="80"/>
    </location>
</feature>
<evidence type="ECO:0000256" key="1">
    <source>
        <dbReference type="ARBA" id="ARBA00023157"/>
    </source>
</evidence>
<dbReference type="PRINTS" id="PR00258">
    <property type="entry name" value="SPERACTRCPTR"/>
</dbReference>
<evidence type="ECO:0000256" key="3">
    <source>
        <dbReference type="SAM" id="MobiDB-lite"/>
    </source>
</evidence>
<evidence type="ECO:0000313" key="6">
    <source>
        <dbReference type="Proteomes" id="UP001217089"/>
    </source>
</evidence>
<proteinExistence type="predicted"/>
<feature type="disulfide bond" evidence="2">
    <location>
        <begin position="254"/>
        <end position="264"/>
    </location>
</feature>
<feature type="domain" description="SRCR" evidence="4">
    <location>
        <begin position="435"/>
        <end position="534"/>
    </location>
</feature>
<feature type="disulfide bond" evidence="2">
    <location>
        <begin position="137"/>
        <end position="147"/>
    </location>
</feature>
<feature type="domain" description="SRCR" evidence="4">
    <location>
        <begin position="68"/>
        <end position="168"/>
    </location>
</feature>
<feature type="region of interest" description="Disordered" evidence="3">
    <location>
        <begin position="288"/>
        <end position="329"/>
    </location>
</feature>
<protein>
    <recommendedName>
        <fullName evidence="4">SRCR domain-containing protein</fullName>
    </recommendedName>
</protein>
<feature type="compositionally biased region" description="Low complexity" evidence="3">
    <location>
        <begin position="41"/>
        <end position="59"/>
    </location>
</feature>
<feature type="region of interest" description="Disordered" evidence="3">
    <location>
        <begin position="417"/>
        <end position="439"/>
    </location>
</feature>
<accession>A0ABQ9FVG4</accession>
<feature type="domain" description="SRCR" evidence="4">
    <location>
        <begin position="649"/>
        <end position="709"/>
    </location>
</feature>
<evidence type="ECO:0000313" key="5">
    <source>
        <dbReference type="EMBL" id="KAJ8321216.1"/>
    </source>
</evidence>
<feature type="disulfide bond" evidence="2">
    <location>
        <begin position="355"/>
        <end position="416"/>
    </location>
</feature>
<feature type="domain" description="SRCR" evidence="4">
    <location>
        <begin position="550"/>
        <end position="639"/>
    </location>
</feature>
<dbReference type="PANTHER" id="PTHR48071:SF24">
    <property type="entry name" value="DELETED IN MALIGNANT BRAIN TUMORS 1 PROTEIN-LIKE"/>
    <property type="match status" value="1"/>
</dbReference>
<feature type="disulfide bond" evidence="2">
    <location>
        <begin position="386"/>
        <end position="396"/>
    </location>
</feature>
<dbReference type="SUPFAM" id="SSF56487">
    <property type="entry name" value="SRCR-like"/>
    <property type="match status" value="6"/>
</dbReference>
<keyword evidence="1 2" id="KW-1015">Disulfide bond</keyword>
<dbReference type="PANTHER" id="PTHR48071">
    <property type="entry name" value="SRCR DOMAIN-CONTAINING PROTEIN"/>
    <property type="match status" value="1"/>
</dbReference>
<feature type="disulfide bond" evidence="2">
    <location>
        <begin position="503"/>
        <end position="513"/>
    </location>
</feature>
<dbReference type="Pfam" id="PF00530">
    <property type="entry name" value="SRCR"/>
    <property type="match status" value="6"/>
</dbReference>
<feature type="disulfide bond" evidence="2">
    <location>
        <begin position="93"/>
        <end position="157"/>
    </location>
</feature>
<dbReference type="SMART" id="SM00202">
    <property type="entry name" value="SR"/>
    <property type="match status" value="6"/>
</dbReference>